<dbReference type="SUPFAM" id="SSF55909">
    <property type="entry name" value="Pentein"/>
    <property type="match status" value="1"/>
</dbReference>
<proteinExistence type="inferred from homology"/>
<organism evidence="3 4">
    <name type="scientific">Schaedlerella arabinosiphila</name>
    <dbReference type="NCBI Taxonomy" id="2044587"/>
    <lineage>
        <taxon>Bacteria</taxon>
        <taxon>Bacillati</taxon>
        <taxon>Bacillota</taxon>
        <taxon>Clostridia</taxon>
        <taxon>Lachnospirales</taxon>
        <taxon>Lachnospiraceae</taxon>
        <taxon>Schaedlerella</taxon>
    </lineage>
</organism>
<keyword evidence="1 2" id="KW-0378">Hydrolase</keyword>
<name>A0A3R8JNC3_9FIRM</name>
<dbReference type="RefSeq" id="WP_125127457.1">
    <property type="nucleotide sequence ID" value="NZ_CASCYM010000068.1"/>
</dbReference>
<dbReference type="PANTHER" id="PTHR31377:SF0">
    <property type="entry name" value="AGMATINE DEIMINASE-RELATED"/>
    <property type="match status" value="1"/>
</dbReference>
<dbReference type="InterPro" id="IPR017754">
    <property type="entry name" value="Agmatine_deiminase"/>
</dbReference>
<dbReference type="NCBIfam" id="NF010070">
    <property type="entry name" value="PRK13551.1"/>
    <property type="match status" value="1"/>
</dbReference>
<dbReference type="PANTHER" id="PTHR31377">
    <property type="entry name" value="AGMATINE DEIMINASE-RELATED"/>
    <property type="match status" value="1"/>
</dbReference>
<accession>A0A3R8JNC3</accession>
<evidence type="ECO:0000313" key="4">
    <source>
        <dbReference type="Proteomes" id="UP000274920"/>
    </source>
</evidence>
<comment type="caution">
    <text evidence="3">The sequence shown here is derived from an EMBL/GenBank/DDBJ whole genome shotgun (WGS) entry which is preliminary data.</text>
</comment>
<dbReference type="EC" id="3.5.3.12" evidence="2"/>
<dbReference type="AlphaFoldDB" id="A0A3R8JNC3"/>
<evidence type="ECO:0000313" key="3">
    <source>
        <dbReference type="EMBL" id="RRK31870.1"/>
    </source>
</evidence>
<gene>
    <name evidence="2 3" type="primary">aguA</name>
    <name evidence="3" type="ORF">EBB54_11190</name>
</gene>
<dbReference type="GO" id="GO:0047632">
    <property type="term" value="F:agmatine deiminase activity"/>
    <property type="evidence" value="ECO:0007669"/>
    <property type="project" value="UniProtKB-UniRule"/>
</dbReference>
<sequence>MKTIKSTPKADGYYMPAEFETHERAWMLWPERTDNWRNGAKPAQKVFTEVAKAIRRFEPITVGVSDEQYSHARSVLPDDIRVVELSCNDSWIRDCGPTFVVNDQGGVRTVNWDFNAWGGLYDGLYFPWDKDDRVASKISSMEEVDMYKAENFVLEGGSITVDGEGTLVVTEQCLLSPGRNPHLNKEQIEENLKQYLGVEKIIWLKDGMDPDETNGHVDDVCCFARPGEVVVPYTEDQSDPWYEILKANKEQLEQETDAKGRKLKVHTISMPKVPVYFTEEEASGIDIVDGTIPRIAGEMTAASYLNYLYVNGGIIVPQFGDENDAKVLEELRAIHPDREVVGVLTREIILGGGNVHCITQQQPKGRVK</sequence>
<dbReference type="InterPro" id="IPR007466">
    <property type="entry name" value="Peptidyl-Arg-deiminase_porph"/>
</dbReference>
<dbReference type="GO" id="GO:0004668">
    <property type="term" value="F:protein-arginine deiminase activity"/>
    <property type="evidence" value="ECO:0007669"/>
    <property type="project" value="InterPro"/>
</dbReference>
<dbReference type="NCBIfam" id="TIGR03380">
    <property type="entry name" value="agmatine_aguA"/>
    <property type="match status" value="1"/>
</dbReference>
<dbReference type="Proteomes" id="UP000274920">
    <property type="component" value="Unassembled WGS sequence"/>
</dbReference>
<keyword evidence="4" id="KW-1185">Reference proteome</keyword>
<dbReference type="Pfam" id="PF04371">
    <property type="entry name" value="PAD_porph"/>
    <property type="match status" value="1"/>
</dbReference>
<dbReference type="HAMAP" id="MF_01841">
    <property type="entry name" value="Agmatine_deimin"/>
    <property type="match status" value="1"/>
</dbReference>
<dbReference type="GO" id="GO:0009446">
    <property type="term" value="P:putrescine biosynthetic process"/>
    <property type="evidence" value="ECO:0007669"/>
    <property type="project" value="InterPro"/>
</dbReference>
<dbReference type="Gene3D" id="3.75.10.10">
    <property type="entry name" value="L-arginine/glycine Amidinotransferase, Chain A"/>
    <property type="match status" value="1"/>
</dbReference>
<dbReference type="EMBL" id="RHJS01000002">
    <property type="protein sequence ID" value="RRK31870.1"/>
    <property type="molecule type" value="Genomic_DNA"/>
</dbReference>
<protein>
    <recommendedName>
        <fullName evidence="2">Putative agmatine deiminase</fullName>
        <ecNumber evidence="2">3.5.3.12</ecNumber>
    </recommendedName>
    <alternativeName>
        <fullName evidence="2">Agmatine iminohydrolase</fullName>
    </alternativeName>
</protein>
<evidence type="ECO:0000256" key="1">
    <source>
        <dbReference type="ARBA" id="ARBA00022801"/>
    </source>
</evidence>
<comment type="similarity">
    <text evidence="2">Belongs to the agmatine deiminase family.</text>
</comment>
<reference evidence="3" key="1">
    <citation type="submission" date="2018-10" db="EMBL/GenBank/DDBJ databases">
        <title>Schaedlerella arabinophila gen. nov. sp. nov., isolated from the mouse intestinal tract and comparative analysis with the genome of the closely related altered Schaedler flora strain ASF502.</title>
        <authorList>
            <person name="Miyake S."/>
            <person name="Soh M."/>
            <person name="Seedorf H."/>
        </authorList>
    </citation>
    <scope>NUCLEOTIDE SEQUENCE [LARGE SCALE GENOMIC DNA]</scope>
    <source>
        <strain evidence="3">DSM 106076</strain>
    </source>
</reference>
<comment type="catalytic activity">
    <reaction evidence="2">
        <text>agmatine + H2O = N-carbamoylputrescine + NH4(+)</text>
        <dbReference type="Rhea" id="RHEA:18037"/>
        <dbReference type="ChEBI" id="CHEBI:15377"/>
        <dbReference type="ChEBI" id="CHEBI:28938"/>
        <dbReference type="ChEBI" id="CHEBI:58145"/>
        <dbReference type="ChEBI" id="CHEBI:58318"/>
        <dbReference type="EC" id="3.5.3.12"/>
    </reaction>
</comment>
<feature type="active site" description="Amidino-cysteine intermediate" evidence="2">
    <location>
        <position position="357"/>
    </location>
</feature>
<evidence type="ECO:0000256" key="2">
    <source>
        <dbReference type="HAMAP-Rule" id="MF_01841"/>
    </source>
</evidence>